<evidence type="ECO:0000259" key="2">
    <source>
        <dbReference type="Pfam" id="PF23055"/>
    </source>
</evidence>
<feature type="domain" description="DUF7041" evidence="2">
    <location>
        <begin position="45"/>
        <end position="128"/>
    </location>
</feature>
<dbReference type="EMBL" id="JBEDNZ010000018">
    <property type="protein sequence ID" value="KAL0821291.1"/>
    <property type="molecule type" value="Genomic_DNA"/>
</dbReference>
<feature type="region of interest" description="Disordered" evidence="1">
    <location>
        <begin position="1"/>
        <end position="33"/>
    </location>
</feature>
<dbReference type="Proteomes" id="UP001549921">
    <property type="component" value="Unassembled WGS sequence"/>
</dbReference>
<accession>A0ABD0SN89</accession>
<dbReference type="PANTHER" id="PTHR33327">
    <property type="entry name" value="ENDONUCLEASE"/>
    <property type="match status" value="1"/>
</dbReference>
<name>A0ABD0SN89_LOXSC</name>
<dbReference type="InterPro" id="IPR055469">
    <property type="entry name" value="DUF7041"/>
</dbReference>
<protein>
    <recommendedName>
        <fullName evidence="2">DUF7041 domain-containing protein</fullName>
    </recommendedName>
</protein>
<organism evidence="3 4">
    <name type="scientific">Loxostege sticticalis</name>
    <name type="common">Beet webworm moth</name>
    <dbReference type="NCBI Taxonomy" id="481309"/>
    <lineage>
        <taxon>Eukaryota</taxon>
        <taxon>Metazoa</taxon>
        <taxon>Ecdysozoa</taxon>
        <taxon>Arthropoda</taxon>
        <taxon>Hexapoda</taxon>
        <taxon>Insecta</taxon>
        <taxon>Pterygota</taxon>
        <taxon>Neoptera</taxon>
        <taxon>Endopterygota</taxon>
        <taxon>Lepidoptera</taxon>
        <taxon>Glossata</taxon>
        <taxon>Ditrysia</taxon>
        <taxon>Pyraloidea</taxon>
        <taxon>Crambidae</taxon>
        <taxon>Pyraustinae</taxon>
        <taxon>Loxostege</taxon>
    </lineage>
</organism>
<gene>
    <name evidence="3" type="ORF">ABMA28_005890</name>
</gene>
<evidence type="ECO:0000313" key="3">
    <source>
        <dbReference type="EMBL" id="KAL0821291.1"/>
    </source>
</evidence>
<comment type="caution">
    <text evidence="3">The sequence shown here is derived from an EMBL/GenBank/DDBJ whole genome shotgun (WGS) entry which is preliminary data.</text>
</comment>
<reference evidence="3 4" key="1">
    <citation type="submission" date="2024-06" db="EMBL/GenBank/DDBJ databases">
        <title>A chromosome-level genome assembly of beet webworm, Loxostege sticticalis.</title>
        <authorList>
            <person name="Zhang Y."/>
        </authorList>
    </citation>
    <scope>NUCLEOTIDE SEQUENCE [LARGE SCALE GENOMIC DNA]</scope>
    <source>
        <strain evidence="3">AQ028</strain>
        <tissue evidence="3">Male pupae</tissue>
    </source>
</reference>
<dbReference type="Pfam" id="PF23055">
    <property type="entry name" value="DUF7041"/>
    <property type="match status" value="1"/>
</dbReference>
<sequence>MIDFEDAQAEESQPGGVTERKKPNPVSTISSEKKSDDFLRMNLKVPPFSPDDPEIWFALLEGQFNNYGITDDFAKFNNVITNLDLHHAKAVKDIIVKPPNENRYGKIKSELIKRLTASHEKKVKQLLTYEELGDRTASQFLRHLQDLAGPNVPQEFIRTIWTNRLPKHIQTVLTTQPTHSLEQLAELADRIQEITGSGTNVAAASTPTAGTSTPASEIAELRKMVERLEAKLDQQTRMSRSNNRSRSQQRRSSSRSQSRSASSYKRHPVCWYHWKFGSQAHKCQPPCDYKAGNDKGGL</sequence>
<proteinExistence type="predicted"/>
<dbReference type="PANTHER" id="PTHR33327:SF3">
    <property type="entry name" value="RNA-DIRECTED DNA POLYMERASE"/>
    <property type="match status" value="1"/>
</dbReference>
<evidence type="ECO:0000313" key="4">
    <source>
        <dbReference type="Proteomes" id="UP001549921"/>
    </source>
</evidence>
<feature type="region of interest" description="Disordered" evidence="1">
    <location>
        <begin position="231"/>
        <end position="262"/>
    </location>
</feature>
<dbReference type="AlphaFoldDB" id="A0ABD0SN89"/>
<evidence type="ECO:0000256" key="1">
    <source>
        <dbReference type="SAM" id="MobiDB-lite"/>
    </source>
</evidence>